<organism evidence="5 6">
    <name type="scientific">Quercus suber</name>
    <name type="common">Cork oak</name>
    <dbReference type="NCBI Taxonomy" id="58331"/>
    <lineage>
        <taxon>Eukaryota</taxon>
        <taxon>Viridiplantae</taxon>
        <taxon>Streptophyta</taxon>
        <taxon>Embryophyta</taxon>
        <taxon>Tracheophyta</taxon>
        <taxon>Spermatophyta</taxon>
        <taxon>Magnoliopsida</taxon>
        <taxon>eudicotyledons</taxon>
        <taxon>Gunneridae</taxon>
        <taxon>Pentapetalae</taxon>
        <taxon>rosids</taxon>
        <taxon>fabids</taxon>
        <taxon>Fagales</taxon>
        <taxon>Fagaceae</taxon>
        <taxon>Quercus</taxon>
    </lineage>
</organism>
<feature type="domain" description="Kinesin motor" evidence="4">
    <location>
        <begin position="1"/>
        <end position="192"/>
    </location>
</feature>
<evidence type="ECO:0000259" key="4">
    <source>
        <dbReference type="PROSITE" id="PS50067"/>
    </source>
</evidence>
<dbReference type="InterPro" id="IPR036961">
    <property type="entry name" value="Kinesin_motor_dom_sf"/>
</dbReference>
<feature type="binding site" evidence="2">
    <location>
        <begin position="293"/>
        <end position="300"/>
    </location>
    <ligand>
        <name>ATP</name>
        <dbReference type="ChEBI" id="CHEBI:30616"/>
    </ligand>
</feature>
<comment type="caution">
    <text evidence="5">The sequence shown here is derived from an EMBL/GenBank/DDBJ whole genome shotgun (WGS) entry which is preliminary data.</text>
</comment>
<feature type="region of interest" description="Disordered" evidence="3">
    <location>
        <begin position="1"/>
        <end position="21"/>
    </location>
</feature>
<evidence type="ECO:0000256" key="1">
    <source>
        <dbReference type="ARBA" id="ARBA00023175"/>
    </source>
</evidence>
<name>A0AAW0J4H0_QUESU</name>
<dbReference type="SMART" id="SM00129">
    <property type="entry name" value="KISc"/>
    <property type="match status" value="1"/>
</dbReference>
<dbReference type="PANTHER" id="PTHR47969:SF6">
    <property type="entry name" value="KINESIN-LIKE PROTEIN KIN-4C"/>
    <property type="match status" value="1"/>
</dbReference>
<dbReference type="Pfam" id="PF00225">
    <property type="entry name" value="Kinesin"/>
    <property type="match status" value="2"/>
</dbReference>
<keyword evidence="2" id="KW-0067">ATP-binding</keyword>
<dbReference type="SUPFAM" id="SSF52540">
    <property type="entry name" value="P-loop containing nucleoside triphosphate hydrolases"/>
    <property type="match status" value="2"/>
</dbReference>
<dbReference type="PROSITE" id="PS50067">
    <property type="entry name" value="KINESIN_MOTOR_2"/>
    <property type="match status" value="2"/>
</dbReference>
<dbReference type="GO" id="GO:0008017">
    <property type="term" value="F:microtubule binding"/>
    <property type="evidence" value="ECO:0007669"/>
    <property type="project" value="InterPro"/>
</dbReference>
<dbReference type="GO" id="GO:0005524">
    <property type="term" value="F:ATP binding"/>
    <property type="evidence" value="ECO:0007669"/>
    <property type="project" value="UniProtKB-UniRule"/>
</dbReference>
<dbReference type="EMBL" id="PKMF04000695">
    <property type="protein sequence ID" value="KAK7821649.1"/>
    <property type="molecule type" value="Genomic_DNA"/>
</dbReference>
<dbReference type="GO" id="GO:0005875">
    <property type="term" value="C:microtubule associated complex"/>
    <property type="evidence" value="ECO:0007669"/>
    <property type="project" value="TreeGrafter"/>
</dbReference>
<dbReference type="GO" id="GO:0003777">
    <property type="term" value="F:microtubule motor activity"/>
    <property type="evidence" value="ECO:0007669"/>
    <property type="project" value="InterPro"/>
</dbReference>
<evidence type="ECO:0000313" key="6">
    <source>
        <dbReference type="Proteomes" id="UP000237347"/>
    </source>
</evidence>
<dbReference type="GO" id="GO:0007018">
    <property type="term" value="P:microtubule-based movement"/>
    <property type="evidence" value="ECO:0007669"/>
    <property type="project" value="InterPro"/>
</dbReference>
<evidence type="ECO:0000256" key="3">
    <source>
        <dbReference type="SAM" id="MobiDB-lite"/>
    </source>
</evidence>
<dbReference type="Proteomes" id="UP000237347">
    <property type="component" value="Unassembled WGS sequence"/>
</dbReference>
<gene>
    <name evidence="5" type="primary">KIN4C_5</name>
    <name evidence="5" type="ORF">CFP56_037528</name>
</gene>
<dbReference type="AlphaFoldDB" id="A0AAW0J4H0"/>
<proteinExistence type="inferred from homology"/>
<dbReference type="Gene3D" id="3.40.850.10">
    <property type="entry name" value="Kinesin motor domain"/>
    <property type="match status" value="2"/>
</dbReference>
<comment type="similarity">
    <text evidence="2">Belongs to the TRAFAC class myosin-kinesin ATPase superfamily. Kinesin family.</text>
</comment>
<dbReference type="InterPro" id="IPR027417">
    <property type="entry name" value="P-loop_NTPase"/>
</dbReference>
<keyword evidence="1 2" id="KW-0505">Motor protein</keyword>
<dbReference type="PANTHER" id="PTHR47969">
    <property type="entry name" value="CHROMOSOME-ASSOCIATED KINESIN KIF4A-RELATED"/>
    <property type="match status" value="1"/>
</dbReference>
<feature type="domain" description="Kinesin motor" evidence="4">
    <location>
        <begin position="189"/>
        <end position="422"/>
    </location>
</feature>
<reference evidence="5 6" key="1">
    <citation type="journal article" date="2018" name="Sci. Data">
        <title>The draft genome sequence of cork oak.</title>
        <authorList>
            <person name="Ramos A.M."/>
            <person name="Usie A."/>
            <person name="Barbosa P."/>
            <person name="Barros P.M."/>
            <person name="Capote T."/>
            <person name="Chaves I."/>
            <person name="Simoes F."/>
            <person name="Abreu I."/>
            <person name="Carrasquinho I."/>
            <person name="Faro C."/>
            <person name="Guimaraes J.B."/>
            <person name="Mendonca D."/>
            <person name="Nobrega F."/>
            <person name="Rodrigues L."/>
            <person name="Saibo N.J.M."/>
            <person name="Varela M.C."/>
            <person name="Egas C."/>
            <person name="Matos J."/>
            <person name="Miguel C.M."/>
            <person name="Oliveira M.M."/>
            <person name="Ricardo C.P."/>
            <person name="Goncalves S."/>
        </authorList>
    </citation>
    <scope>NUCLEOTIDE SEQUENCE [LARGE SCALE GENOMIC DNA]</scope>
    <source>
        <strain evidence="6">cv. HL8</strain>
    </source>
</reference>
<dbReference type="GO" id="GO:0051231">
    <property type="term" value="P:spindle elongation"/>
    <property type="evidence" value="ECO:0007669"/>
    <property type="project" value="TreeGrafter"/>
</dbReference>
<evidence type="ECO:0000313" key="5">
    <source>
        <dbReference type="EMBL" id="KAK7821649.1"/>
    </source>
</evidence>
<feature type="binding site" evidence="2">
    <location>
        <begin position="94"/>
        <end position="101"/>
    </location>
    <ligand>
        <name>ATP</name>
        <dbReference type="ChEBI" id="CHEBI:30616"/>
    </ligand>
</feature>
<protein>
    <submittedName>
        <fullName evidence="5">Kinesin-like protein kin-4c</fullName>
    </submittedName>
</protein>
<dbReference type="InterPro" id="IPR027640">
    <property type="entry name" value="Kinesin-like_fam"/>
</dbReference>
<keyword evidence="6" id="KW-1185">Reference proteome</keyword>
<dbReference type="PRINTS" id="PR00380">
    <property type="entry name" value="KINESINHEAVY"/>
</dbReference>
<dbReference type="InterPro" id="IPR001752">
    <property type="entry name" value="Kinesin_motor_dom"/>
</dbReference>
<keyword evidence="2" id="KW-0547">Nucleotide-binding</keyword>
<sequence>MLSDLVKKRDDSSDLAKKNGDSSRPLITTNLGCTDCISTVHSEPQVQVGSWYFTFDYVYGGSTGSPSSALYDDCVSPLVDALFHGRNVTALAYGKTGSGKTYTMGTNYSGERSNVGVIPKVMEDIFQRVEVMKDSKEFVIRVSFIKVLMDEVYDLLVPNLPKGAAPLKRARVSIQIRDTRDGGTTLAGVIEVVVRTKEEMAKYLSCGSHSHATKSTDMNSQSRPLITTNLGCTDCISTVHSEPQVQVGSWYFTFDYVYGGSTGSPSSALYDDCVSPLVDALFHGRNVTALAYGKTGSGKTYTMGTNYSGERSNVGVIPKVMEDIFQRVEVMKDSKEFVIRVSFIKVLMDEVYDLLVPNLPKGAAPLKRARVSIQIRDTRDGGTTLAGVIEVVVRTKEEMAKYLSCGSHSHATKSTDMNSQSR</sequence>
<evidence type="ECO:0000256" key="2">
    <source>
        <dbReference type="PROSITE-ProRule" id="PRU00283"/>
    </source>
</evidence>
<dbReference type="GO" id="GO:0007052">
    <property type="term" value="P:mitotic spindle organization"/>
    <property type="evidence" value="ECO:0007669"/>
    <property type="project" value="TreeGrafter"/>
</dbReference>
<accession>A0AAW0J4H0</accession>